<dbReference type="AlphaFoldDB" id="A0A853G1A8"/>
<evidence type="ECO:0000256" key="1">
    <source>
        <dbReference type="SAM" id="MobiDB-lite"/>
    </source>
</evidence>
<evidence type="ECO:0000256" key="2">
    <source>
        <dbReference type="SAM" id="SignalP"/>
    </source>
</evidence>
<dbReference type="PANTHER" id="PTHR21666">
    <property type="entry name" value="PEPTIDASE-RELATED"/>
    <property type="match status" value="1"/>
</dbReference>
<organism evidence="4 5">
    <name type="scientific">Parapusillimonas granuli</name>
    <dbReference type="NCBI Taxonomy" id="380911"/>
    <lineage>
        <taxon>Bacteria</taxon>
        <taxon>Pseudomonadati</taxon>
        <taxon>Pseudomonadota</taxon>
        <taxon>Betaproteobacteria</taxon>
        <taxon>Burkholderiales</taxon>
        <taxon>Alcaligenaceae</taxon>
        <taxon>Parapusillimonas</taxon>
    </lineage>
</organism>
<dbReference type="InterPro" id="IPR016047">
    <property type="entry name" value="M23ase_b-sheet_dom"/>
</dbReference>
<evidence type="ECO:0000259" key="3">
    <source>
        <dbReference type="Pfam" id="PF01551"/>
    </source>
</evidence>
<dbReference type="Gene3D" id="2.70.70.10">
    <property type="entry name" value="Glucose Permease (Domain IIA)"/>
    <property type="match status" value="1"/>
</dbReference>
<gene>
    <name evidence="4" type="ORF">H0A72_05855</name>
</gene>
<dbReference type="InterPro" id="IPR011055">
    <property type="entry name" value="Dup_hybrid_motif"/>
</dbReference>
<protein>
    <submittedName>
        <fullName evidence="4">Peptidoglycan DD-metalloendopeptidase family protein</fullName>
    </submittedName>
</protein>
<dbReference type="Gene3D" id="6.10.250.3150">
    <property type="match status" value="1"/>
</dbReference>
<evidence type="ECO:0000313" key="5">
    <source>
        <dbReference type="Proteomes" id="UP000559809"/>
    </source>
</evidence>
<accession>A0A853G1A8</accession>
<dbReference type="EMBL" id="JACCEM010000003">
    <property type="protein sequence ID" value="NYT48830.1"/>
    <property type="molecule type" value="Genomic_DNA"/>
</dbReference>
<dbReference type="Proteomes" id="UP000559809">
    <property type="component" value="Unassembled WGS sequence"/>
</dbReference>
<keyword evidence="2" id="KW-0732">Signal</keyword>
<feature type="compositionally biased region" description="Basic and acidic residues" evidence="1">
    <location>
        <begin position="305"/>
        <end position="350"/>
    </location>
</feature>
<dbReference type="PANTHER" id="PTHR21666:SF270">
    <property type="entry name" value="MUREIN HYDROLASE ACTIVATOR ENVC"/>
    <property type="match status" value="1"/>
</dbReference>
<keyword evidence="5" id="KW-1185">Reference proteome</keyword>
<comment type="caution">
    <text evidence="4">The sequence shown here is derived from an EMBL/GenBank/DDBJ whole genome shotgun (WGS) entry which is preliminary data.</text>
</comment>
<dbReference type="Pfam" id="PF01551">
    <property type="entry name" value="Peptidase_M23"/>
    <property type="match status" value="1"/>
</dbReference>
<feature type="region of interest" description="Disordered" evidence="1">
    <location>
        <begin position="285"/>
        <end position="367"/>
    </location>
</feature>
<feature type="chain" id="PRO_5032772880" evidence="2">
    <location>
        <begin position="20"/>
        <end position="490"/>
    </location>
</feature>
<feature type="signal peptide" evidence="2">
    <location>
        <begin position="1"/>
        <end position="19"/>
    </location>
</feature>
<dbReference type="GO" id="GO:0004222">
    <property type="term" value="F:metalloendopeptidase activity"/>
    <property type="evidence" value="ECO:0007669"/>
    <property type="project" value="TreeGrafter"/>
</dbReference>
<dbReference type="CDD" id="cd12797">
    <property type="entry name" value="M23_peptidase"/>
    <property type="match status" value="1"/>
</dbReference>
<dbReference type="SUPFAM" id="SSF51261">
    <property type="entry name" value="Duplicated hybrid motif"/>
    <property type="match status" value="1"/>
</dbReference>
<dbReference type="RefSeq" id="WP_180154138.1">
    <property type="nucleotide sequence ID" value="NZ_JACCEM010000003.1"/>
</dbReference>
<feature type="domain" description="M23ase beta-sheet core" evidence="3">
    <location>
        <begin position="391"/>
        <end position="484"/>
    </location>
</feature>
<dbReference type="InterPro" id="IPR050570">
    <property type="entry name" value="Cell_wall_metabolism_enzyme"/>
</dbReference>
<feature type="compositionally biased region" description="Basic and acidic residues" evidence="1">
    <location>
        <begin position="285"/>
        <end position="298"/>
    </location>
</feature>
<feature type="region of interest" description="Disordered" evidence="1">
    <location>
        <begin position="46"/>
        <end position="65"/>
    </location>
</feature>
<dbReference type="FunFam" id="2.70.70.10:FF:000003">
    <property type="entry name" value="Murein hydrolase activator EnvC"/>
    <property type="match status" value="1"/>
</dbReference>
<proteinExistence type="predicted"/>
<evidence type="ECO:0000313" key="4">
    <source>
        <dbReference type="EMBL" id="NYT48830.1"/>
    </source>
</evidence>
<sequence length="490" mass="54322">MRIAAGLLVLAFWMGAAAGAEPTLAEKQAAAKKQQAELRERIEQLQKEIDGQESSRRDAASELKESESAISAINRRLAELSESRRHAENELKDLAKQTEEQQRLLAKRRHELGEQLRAQYAGGLSPWAALLSGDDPQQIGRDLSYLGYVTRAQAAAVQAVREALARLEGLRQRTETGRKELARLVEETSEQKASLEKQTEERRKVLARIESRLAEQRGQAERLARNDARLGNLVAGLEKAIIRQAEEARIAEEKRKAEAARRAAELARRREAARKAEEEARIAQARAQRERERQEAEQARLQVEQAREEAKRAEQAERAELAARTEQAERAEQAQQAERARQAEAAREPASRPARAEPSGGFKGLRKGLPYPVRGEVLGRFGAQRPDGGLWRGIVLRSPEGTAVRAIEAGRVVYASWLSGFGNIMIVDHGAKFLSVYAYNQSLLKQVGDIVHGGDTIATVGATGGQVDPGLYFEIRHQGTPVNPLLWLKP</sequence>
<name>A0A853G1A8_9BURK</name>
<reference evidence="4 5" key="1">
    <citation type="submission" date="2020-07" db="EMBL/GenBank/DDBJ databases">
        <title>Taxonomic revisions and descriptions of new bacterial species based on genomic comparisons in the high-G+C-content subgroup of the family Alcaligenaceae.</title>
        <authorList>
            <person name="Szabo A."/>
            <person name="Felfoldi T."/>
        </authorList>
    </citation>
    <scope>NUCLEOTIDE SEQUENCE [LARGE SCALE GENOMIC DNA]</scope>
    <source>
        <strain evidence="4 5">LMG 24012</strain>
    </source>
</reference>